<organism evidence="10">
    <name type="scientific">Enterobius vermicularis</name>
    <name type="common">Human pinworm</name>
    <dbReference type="NCBI Taxonomy" id="51028"/>
    <lineage>
        <taxon>Eukaryota</taxon>
        <taxon>Metazoa</taxon>
        <taxon>Ecdysozoa</taxon>
        <taxon>Nematoda</taxon>
        <taxon>Chromadorea</taxon>
        <taxon>Rhabditida</taxon>
        <taxon>Spirurina</taxon>
        <taxon>Oxyuridomorpha</taxon>
        <taxon>Oxyuroidea</taxon>
        <taxon>Oxyuridae</taxon>
        <taxon>Enterobius</taxon>
    </lineage>
</organism>
<feature type="domain" description="PPIase FKBP-type" evidence="7">
    <location>
        <begin position="156"/>
        <end position="230"/>
    </location>
</feature>
<reference evidence="8 9" key="2">
    <citation type="submission" date="2018-10" db="EMBL/GenBank/DDBJ databases">
        <authorList>
            <consortium name="Pathogen Informatics"/>
        </authorList>
    </citation>
    <scope>NUCLEOTIDE SEQUENCE [LARGE SCALE GENOMIC DNA]</scope>
</reference>
<dbReference type="InterPro" id="IPR001179">
    <property type="entry name" value="PPIase_FKBP_dom"/>
</dbReference>
<dbReference type="Pfam" id="PF13181">
    <property type="entry name" value="TPR_8"/>
    <property type="match status" value="1"/>
</dbReference>
<evidence type="ECO:0000313" key="10">
    <source>
        <dbReference type="WBParaSite" id="EVEC_0000683801-mRNA-1"/>
    </source>
</evidence>
<dbReference type="Pfam" id="PF00254">
    <property type="entry name" value="FKBP_C"/>
    <property type="match status" value="1"/>
</dbReference>
<dbReference type="InterPro" id="IPR046357">
    <property type="entry name" value="PPIase_dom_sf"/>
</dbReference>
<gene>
    <name evidence="8" type="ORF">EVEC_LOCUS6386</name>
</gene>
<dbReference type="SUPFAM" id="SSF48452">
    <property type="entry name" value="TPR-like"/>
    <property type="match status" value="1"/>
</dbReference>
<dbReference type="GO" id="GO:0003755">
    <property type="term" value="F:peptidyl-prolyl cis-trans isomerase activity"/>
    <property type="evidence" value="ECO:0007669"/>
    <property type="project" value="UniProtKB-KW"/>
</dbReference>
<dbReference type="PROSITE" id="PS50059">
    <property type="entry name" value="FKBP_PPIASE"/>
    <property type="match status" value="1"/>
</dbReference>
<dbReference type="InterPro" id="IPR011990">
    <property type="entry name" value="TPR-like_helical_dom_sf"/>
</dbReference>
<protein>
    <recommendedName>
        <fullName evidence="3">peptidylprolyl isomerase</fullName>
        <ecNumber evidence="3">5.2.1.8</ecNumber>
    </recommendedName>
</protein>
<dbReference type="GO" id="GO:0043066">
    <property type="term" value="P:negative regulation of apoptotic process"/>
    <property type="evidence" value="ECO:0007669"/>
    <property type="project" value="TreeGrafter"/>
</dbReference>
<dbReference type="PANTHER" id="PTHR46512:SF1">
    <property type="entry name" value="PEPTIDYLPROLYL ISOMERASE"/>
    <property type="match status" value="1"/>
</dbReference>
<evidence type="ECO:0000313" key="8">
    <source>
        <dbReference type="EMBL" id="VDD91635.1"/>
    </source>
</evidence>
<evidence type="ECO:0000256" key="4">
    <source>
        <dbReference type="PROSITE-ProRule" id="PRU00339"/>
    </source>
</evidence>
<dbReference type="Proteomes" id="UP000274131">
    <property type="component" value="Unassembled WGS sequence"/>
</dbReference>
<feature type="region of interest" description="Disordered" evidence="5">
    <location>
        <begin position="1"/>
        <end position="44"/>
    </location>
</feature>
<dbReference type="STRING" id="51028.A0A0N4V8X1"/>
<feature type="transmembrane region" description="Helical" evidence="6">
    <location>
        <begin position="406"/>
        <end position="431"/>
    </location>
</feature>
<keyword evidence="9" id="KW-1185">Reference proteome</keyword>
<evidence type="ECO:0000256" key="3">
    <source>
        <dbReference type="PROSITE-ProRule" id="PRU00277"/>
    </source>
</evidence>
<keyword evidence="3" id="KW-0413">Isomerase</keyword>
<keyword evidence="6" id="KW-1133">Transmembrane helix</keyword>
<evidence type="ECO:0000256" key="5">
    <source>
        <dbReference type="SAM" id="MobiDB-lite"/>
    </source>
</evidence>
<dbReference type="EMBL" id="UXUI01008488">
    <property type="protein sequence ID" value="VDD91635.1"/>
    <property type="molecule type" value="Genomic_DNA"/>
</dbReference>
<dbReference type="GO" id="GO:0044183">
    <property type="term" value="F:protein folding chaperone"/>
    <property type="evidence" value="ECO:0007669"/>
    <property type="project" value="TreeGrafter"/>
</dbReference>
<dbReference type="EC" id="5.2.1.8" evidence="3"/>
<evidence type="ECO:0000313" key="9">
    <source>
        <dbReference type="Proteomes" id="UP000274131"/>
    </source>
</evidence>
<dbReference type="InterPro" id="IPR019734">
    <property type="entry name" value="TPR_rpt"/>
</dbReference>
<dbReference type="SMART" id="SM00028">
    <property type="entry name" value="TPR"/>
    <property type="match status" value="3"/>
</dbReference>
<keyword evidence="1" id="KW-0677">Repeat</keyword>
<reference evidence="10" key="1">
    <citation type="submission" date="2017-02" db="UniProtKB">
        <authorList>
            <consortium name="WormBaseParasite"/>
        </authorList>
    </citation>
    <scope>IDENTIFICATION</scope>
</reference>
<accession>A0A0N4V8X1</accession>
<dbReference type="Gene3D" id="3.10.50.40">
    <property type="match status" value="1"/>
</dbReference>
<dbReference type="GO" id="GO:0005829">
    <property type="term" value="C:cytosol"/>
    <property type="evidence" value="ECO:0007669"/>
    <property type="project" value="TreeGrafter"/>
</dbReference>
<proteinExistence type="predicted"/>
<dbReference type="GO" id="GO:0005740">
    <property type="term" value="C:mitochondrial envelope"/>
    <property type="evidence" value="ECO:0007669"/>
    <property type="project" value="TreeGrafter"/>
</dbReference>
<dbReference type="AlphaFoldDB" id="A0A0N4V8X1"/>
<evidence type="ECO:0000256" key="2">
    <source>
        <dbReference type="ARBA" id="ARBA00022803"/>
    </source>
</evidence>
<dbReference type="SUPFAM" id="SSF54534">
    <property type="entry name" value="FKBP-like"/>
    <property type="match status" value="1"/>
</dbReference>
<dbReference type="Gene3D" id="1.25.40.10">
    <property type="entry name" value="Tetratricopeptide repeat domain"/>
    <property type="match status" value="1"/>
</dbReference>
<keyword evidence="6" id="KW-0812">Transmembrane</keyword>
<feature type="transmembrane region" description="Helical" evidence="6">
    <location>
        <begin position="60"/>
        <end position="78"/>
    </location>
</feature>
<dbReference type="GO" id="GO:0012505">
    <property type="term" value="C:endomembrane system"/>
    <property type="evidence" value="ECO:0007669"/>
    <property type="project" value="TreeGrafter"/>
</dbReference>
<dbReference type="PROSITE" id="PS50005">
    <property type="entry name" value="TPR"/>
    <property type="match status" value="2"/>
</dbReference>
<keyword evidence="2 4" id="KW-0802">TPR repeat</keyword>
<feature type="repeat" description="TPR" evidence="4">
    <location>
        <begin position="325"/>
        <end position="358"/>
    </location>
</feature>
<evidence type="ECO:0000256" key="6">
    <source>
        <dbReference type="SAM" id="Phobius"/>
    </source>
</evidence>
<evidence type="ECO:0000259" key="7">
    <source>
        <dbReference type="PROSITE" id="PS50059"/>
    </source>
</evidence>
<comment type="catalytic activity">
    <reaction evidence="3">
        <text>[protein]-peptidylproline (omega=180) = [protein]-peptidylproline (omega=0)</text>
        <dbReference type="Rhea" id="RHEA:16237"/>
        <dbReference type="Rhea" id="RHEA-COMP:10747"/>
        <dbReference type="Rhea" id="RHEA-COMP:10748"/>
        <dbReference type="ChEBI" id="CHEBI:83833"/>
        <dbReference type="ChEBI" id="CHEBI:83834"/>
        <dbReference type="EC" id="5.2.1.8"/>
    </reaction>
</comment>
<keyword evidence="3" id="KW-0697">Rotamase</keyword>
<dbReference type="WBParaSite" id="EVEC_0000683801-mRNA-1">
    <property type="protein sequence ID" value="EVEC_0000683801-mRNA-1"/>
    <property type="gene ID" value="EVEC_0000683801"/>
</dbReference>
<dbReference type="GO" id="GO:0016020">
    <property type="term" value="C:membrane"/>
    <property type="evidence" value="ECO:0007669"/>
    <property type="project" value="TreeGrafter"/>
</dbReference>
<dbReference type="OrthoDB" id="532682at2759"/>
<feature type="repeat" description="TPR" evidence="4">
    <location>
        <begin position="291"/>
        <end position="324"/>
    </location>
</feature>
<keyword evidence="6" id="KW-0472">Membrane</keyword>
<dbReference type="InterPro" id="IPR050754">
    <property type="entry name" value="FKBP4/5/8-like"/>
</dbReference>
<feature type="compositionally biased region" description="Basic and acidic residues" evidence="5">
    <location>
        <begin position="12"/>
        <end position="21"/>
    </location>
</feature>
<evidence type="ECO:0000256" key="1">
    <source>
        <dbReference type="ARBA" id="ARBA00022737"/>
    </source>
</evidence>
<name>A0A0N4V8X1_ENTVE</name>
<sequence length="438" mass="49266">MATCEEGSQKVPLKDAGDKNEASGSRRAVSSGEPSSDGSIDEERSALSDSDLADALRIRVGFYFIIYFCCYISLIPFIDYKTIATQAKGPSSDALEAECWAEQSSHVFSADVEGVTNKEGAEWKDLLGNGQLLYRIISKGTGLRPRNGQEVVIRVEDKLFGSDSYEKITFILGYSMVIEAWDLVVSSLSEGDVAQVKSSSRLAYGSTGDSKRNILPDQDMEYEIELIKVGKPVVFSDMPEPVLSEHARQLKERGNYYYLRKEFEKAIFVYKRCTDIVEVSRDNEELRMLFSLIYSNLAACYAKLKDWKASLTAATEALNLNEKNAKALFRQANAYTNLSMISEAVESLTAALTVTPNDPLITKELQRVRILQRKCHEREKNLCRRMLAGMRLSESTPNRFKIRYRYLFSAAVFLAVAVLFHFCNSLMMSYISSFTEKV</sequence>
<dbReference type="PANTHER" id="PTHR46512">
    <property type="entry name" value="PEPTIDYLPROLYL ISOMERASE"/>
    <property type="match status" value="1"/>
</dbReference>